<dbReference type="Proteomes" id="UP000503336">
    <property type="component" value="Chromosome"/>
</dbReference>
<evidence type="ECO:0000313" key="5">
    <source>
        <dbReference type="Proteomes" id="UP000503336"/>
    </source>
</evidence>
<dbReference type="SUPFAM" id="SSF55729">
    <property type="entry name" value="Acyl-CoA N-acyltransferases (Nat)"/>
    <property type="match status" value="1"/>
</dbReference>
<feature type="domain" description="N-acetyltransferase" evidence="3">
    <location>
        <begin position="1"/>
        <end position="145"/>
    </location>
</feature>
<dbReference type="InterPro" id="IPR050680">
    <property type="entry name" value="YpeA/RimI_acetyltransf"/>
</dbReference>
<dbReference type="Pfam" id="PF00583">
    <property type="entry name" value="Acetyltransf_1"/>
    <property type="match status" value="1"/>
</dbReference>
<dbReference type="EMBL" id="CP049056">
    <property type="protein sequence ID" value="QIE57855.1"/>
    <property type="molecule type" value="Genomic_DNA"/>
</dbReference>
<evidence type="ECO:0000313" key="4">
    <source>
        <dbReference type="EMBL" id="QIE57855.1"/>
    </source>
</evidence>
<accession>A0A7M3T774</accession>
<evidence type="ECO:0000256" key="1">
    <source>
        <dbReference type="ARBA" id="ARBA00022679"/>
    </source>
</evidence>
<dbReference type="Gene3D" id="3.40.630.30">
    <property type="match status" value="1"/>
</dbReference>
<evidence type="ECO:0000259" key="3">
    <source>
        <dbReference type="PROSITE" id="PS51186"/>
    </source>
</evidence>
<dbReference type="KEGG" id="hdh:G5B40_11270"/>
<gene>
    <name evidence="4" type="ORF">G5B40_11270</name>
</gene>
<dbReference type="GO" id="GO:0016747">
    <property type="term" value="F:acyltransferase activity, transferring groups other than amino-acyl groups"/>
    <property type="evidence" value="ECO:0007669"/>
    <property type="project" value="InterPro"/>
</dbReference>
<organism evidence="4 5">
    <name type="scientific">Pikeienuella piscinae</name>
    <dbReference type="NCBI Taxonomy" id="2748098"/>
    <lineage>
        <taxon>Bacteria</taxon>
        <taxon>Pseudomonadati</taxon>
        <taxon>Pseudomonadota</taxon>
        <taxon>Alphaproteobacteria</taxon>
        <taxon>Rhodobacterales</taxon>
        <taxon>Paracoccaceae</taxon>
        <taxon>Pikeienuella</taxon>
    </lineage>
</organism>
<protein>
    <submittedName>
        <fullName evidence="4">GNAT family N-acetyltransferase</fullName>
    </submittedName>
</protein>
<dbReference type="InterPro" id="IPR016181">
    <property type="entry name" value="Acyl_CoA_acyltransferase"/>
</dbReference>
<name>A0A7M3T774_9RHOB</name>
<evidence type="ECO:0000256" key="2">
    <source>
        <dbReference type="ARBA" id="ARBA00023315"/>
    </source>
</evidence>
<dbReference type="AlphaFoldDB" id="A0A7M3T774"/>
<dbReference type="InterPro" id="IPR000182">
    <property type="entry name" value="GNAT_dom"/>
</dbReference>
<keyword evidence="2" id="KW-0012">Acyltransferase</keyword>
<proteinExistence type="predicted"/>
<keyword evidence="5" id="KW-1185">Reference proteome</keyword>
<reference evidence="4 5" key="1">
    <citation type="submission" date="2020-02" db="EMBL/GenBank/DDBJ databases">
        <title>complete genome sequence of Rhodobacteraceae bacterium.</title>
        <authorList>
            <person name="Park J."/>
            <person name="Kim Y.-S."/>
            <person name="Kim K.-H."/>
        </authorList>
    </citation>
    <scope>NUCLEOTIDE SEQUENCE [LARGE SCALE GENOMIC DNA]</scope>
    <source>
        <strain evidence="4 5">RR4-56</strain>
    </source>
</reference>
<keyword evidence="1 4" id="KW-0808">Transferase</keyword>
<dbReference type="PANTHER" id="PTHR43420">
    <property type="entry name" value="ACETYLTRANSFERASE"/>
    <property type="match status" value="1"/>
</dbReference>
<dbReference type="PROSITE" id="PS51186">
    <property type="entry name" value="GNAT"/>
    <property type="match status" value="1"/>
</dbReference>
<sequence>METDVAPTPDRLQRLAKVHETAFGPLERGWSATEIGNLAKAGLLVSAKDDSGFALLSLAADEVELLTLAVAPERRRAGLGATILDAALIAAAASGGAAIHLEVAADNAPALALYRNAGFTQTGRRPRYYLRGASRIDALVLSRNL</sequence>